<dbReference type="STRING" id="1528.SAMN04488579_12413"/>
<dbReference type="EMBL" id="FNOU01000024">
    <property type="protein sequence ID" value="SDY29091.1"/>
    <property type="molecule type" value="Genomic_DNA"/>
</dbReference>
<sequence length="112" mass="12408">MNIEVKIVEYLNKNGFKAYANVPSDRPNSFVTVERTGGSNDSVVIDRPTVAIQAWADKRLSASELAYSIRDALIGMVSEVNICKVSINSIYNYPDPESGSNRYQLVVDFVTT</sequence>
<keyword evidence="2" id="KW-1185">Reference proteome</keyword>
<dbReference type="OrthoDB" id="1693241at2"/>
<name>A0A1H3IN28_EUBBA</name>
<proteinExistence type="predicted"/>
<protein>
    <recommendedName>
        <fullName evidence="3">Phage protein</fullName>
    </recommendedName>
</protein>
<reference evidence="2" key="1">
    <citation type="submission" date="2016-10" db="EMBL/GenBank/DDBJ databases">
        <authorList>
            <person name="Varghese N."/>
            <person name="Submissions S."/>
        </authorList>
    </citation>
    <scope>NUCLEOTIDE SEQUENCE [LARGE SCALE GENOMIC DNA]</scope>
    <source>
        <strain evidence="2">VPI 5359</strain>
    </source>
</reference>
<evidence type="ECO:0000313" key="1">
    <source>
        <dbReference type="EMBL" id="SDY29091.1"/>
    </source>
</evidence>
<dbReference type="Proteomes" id="UP000199652">
    <property type="component" value="Unassembled WGS sequence"/>
</dbReference>
<evidence type="ECO:0000313" key="2">
    <source>
        <dbReference type="Proteomes" id="UP000199652"/>
    </source>
</evidence>
<gene>
    <name evidence="1" type="ORF">SAMN04488579_12413</name>
</gene>
<organism evidence="1 2">
    <name type="scientific">Eubacterium barkeri</name>
    <name type="common">Clostridium barkeri</name>
    <dbReference type="NCBI Taxonomy" id="1528"/>
    <lineage>
        <taxon>Bacteria</taxon>
        <taxon>Bacillati</taxon>
        <taxon>Bacillota</taxon>
        <taxon>Clostridia</taxon>
        <taxon>Eubacteriales</taxon>
        <taxon>Eubacteriaceae</taxon>
        <taxon>Eubacterium</taxon>
    </lineage>
</organism>
<dbReference type="AlphaFoldDB" id="A0A1H3IN28"/>
<evidence type="ECO:0008006" key="3">
    <source>
        <dbReference type="Google" id="ProtNLM"/>
    </source>
</evidence>
<accession>A0A1H3IN28</accession>
<dbReference type="RefSeq" id="WP_090246685.1">
    <property type="nucleotide sequence ID" value="NZ_FNOU01000024.1"/>
</dbReference>